<proteinExistence type="predicted"/>
<feature type="transmembrane region" description="Helical" evidence="6">
    <location>
        <begin position="406"/>
        <end position="424"/>
    </location>
</feature>
<reference evidence="9" key="1">
    <citation type="journal article" date="2019" name="Int. J. Syst. Evol. Microbiol.">
        <title>The Global Catalogue of Microorganisms (GCM) 10K type strain sequencing project: providing services to taxonomists for standard genome sequencing and annotation.</title>
        <authorList>
            <consortium name="The Broad Institute Genomics Platform"/>
            <consortium name="The Broad Institute Genome Sequencing Center for Infectious Disease"/>
            <person name="Wu L."/>
            <person name="Ma J."/>
        </authorList>
    </citation>
    <scope>NUCLEOTIDE SEQUENCE [LARGE SCALE GENOMIC DNA]</scope>
    <source>
        <strain evidence="9">KCTC 42964</strain>
    </source>
</reference>
<evidence type="ECO:0000256" key="3">
    <source>
        <dbReference type="ARBA" id="ARBA00022692"/>
    </source>
</evidence>
<gene>
    <name evidence="8" type="ORF">ACFOGJ_07820</name>
</gene>
<accession>A0ABV7KY81</accession>
<dbReference type="EMBL" id="JBHRTR010000020">
    <property type="protein sequence ID" value="MFC3227130.1"/>
    <property type="molecule type" value="Genomic_DNA"/>
</dbReference>
<evidence type="ECO:0000256" key="1">
    <source>
        <dbReference type="ARBA" id="ARBA00004651"/>
    </source>
</evidence>
<evidence type="ECO:0000259" key="7">
    <source>
        <dbReference type="Pfam" id="PF02687"/>
    </source>
</evidence>
<comment type="caution">
    <text evidence="8">The sequence shown here is derived from an EMBL/GenBank/DDBJ whole genome shotgun (WGS) entry which is preliminary data.</text>
</comment>
<dbReference type="InterPro" id="IPR038766">
    <property type="entry name" value="Membrane_comp_ABC_pdt"/>
</dbReference>
<dbReference type="PANTHER" id="PTHR30287">
    <property type="entry name" value="MEMBRANE COMPONENT OF PREDICTED ABC SUPERFAMILY METABOLITE UPTAKE TRANSPORTER"/>
    <property type="match status" value="1"/>
</dbReference>
<feature type="transmembrane region" description="Helical" evidence="6">
    <location>
        <begin position="356"/>
        <end position="377"/>
    </location>
</feature>
<evidence type="ECO:0000256" key="6">
    <source>
        <dbReference type="SAM" id="Phobius"/>
    </source>
</evidence>
<dbReference type="Proteomes" id="UP001595528">
    <property type="component" value="Unassembled WGS sequence"/>
</dbReference>
<comment type="subcellular location">
    <subcellularLocation>
        <location evidence="1">Cell membrane</location>
        <topology evidence="1">Multi-pass membrane protein</topology>
    </subcellularLocation>
</comment>
<dbReference type="PANTHER" id="PTHR30287:SF1">
    <property type="entry name" value="INNER MEMBRANE PROTEIN"/>
    <property type="match status" value="1"/>
</dbReference>
<keyword evidence="2" id="KW-1003">Cell membrane</keyword>
<evidence type="ECO:0000256" key="5">
    <source>
        <dbReference type="ARBA" id="ARBA00023136"/>
    </source>
</evidence>
<dbReference type="InterPro" id="IPR003838">
    <property type="entry name" value="ABC3_permease_C"/>
</dbReference>
<organism evidence="8 9">
    <name type="scientific">Marinibaculum pumilum</name>
    <dbReference type="NCBI Taxonomy" id="1766165"/>
    <lineage>
        <taxon>Bacteria</taxon>
        <taxon>Pseudomonadati</taxon>
        <taxon>Pseudomonadota</taxon>
        <taxon>Alphaproteobacteria</taxon>
        <taxon>Rhodospirillales</taxon>
        <taxon>Rhodospirillaceae</taxon>
        <taxon>Marinibaculum</taxon>
    </lineage>
</organism>
<dbReference type="Pfam" id="PF02687">
    <property type="entry name" value="FtsX"/>
    <property type="match status" value="2"/>
</dbReference>
<evidence type="ECO:0000313" key="8">
    <source>
        <dbReference type="EMBL" id="MFC3227130.1"/>
    </source>
</evidence>
<keyword evidence="3 6" id="KW-0812">Transmembrane</keyword>
<feature type="transmembrane region" description="Helical" evidence="6">
    <location>
        <begin position="764"/>
        <end position="790"/>
    </location>
</feature>
<feature type="transmembrane region" description="Helical" evidence="6">
    <location>
        <begin position="24"/>
        <end position="47"/>
    </location>
</feature>
<feature type="domain" description="ABC3 transporter permease C-terminal" evidence="7">
    <location>
        <begin position="268"/>
        <end position="387"/>
    </location>
</feature>
<sequence length="844" mass="88256">MEGLPVAIRFARRELRGGLKGFRIFLACLALGVAAIAAVGSLAAAIVTGLERDGRIILGGDVELRLVLRPATTAERDWLAARAEVSEIVQTRAMAHAVANDKRTLVELKAVDSAYPLYGRTVLGDGGADALGLDTALAGRGGLPGAVADPILLQRLDLAPGDRVRVGEQVFVLMAPLTREADRGSAGLTLGPKLLVARESLEATGLVTEGSLLFWFYRLKLPEGADPAVFVEEIKAAFPEAGWRVLDWRNGNPGLRSFVDRIGLFLVLVGLTALLVGGVGVANAVKSYLDGKTVTIAILKCLGAPGRVIFQTYLVQILVLALGGIAIGLLLGALAPVVLAAALVEVLPVPVAVGFYPWPLALALLYGLLTALAFALWPLAKAREVSPAGLFRAAAAPPGGWPRRRYIVATAALFLALAAIAVLTTAAQDFALGFVAGAAASLVLLRLLAEGITRAARRAGRPRVAAVRLALASICRPGAATPGIVLSLGLGLSLLVAVALIQGNMNAEISERMPEDVPGFFFIDIQSDQVEAFEEIVRTTPGTSGLDRVPMLRGRISAANGIPADELEVTEDQRWVLRGDRGLTYAAEPPENGEIVAGEWWPADYDGPPLISMEVDAARGLGLDVGDSLTVNVLGRDVAGTIANLRTVDWSNLGINFVMVFSPGLLSAAPHTHLATVHATGAGEEAVFNAVTDAFPNISVVRVKEALEEVNRLLGHVATAVRSAAGITLLAGVLVLGGAIVAGRRNRLREAAILKVLGATRGDVLRAMVVEYAILGLATALVGGLVGWVAAWIVITQVMGAEWVMLPGTLVLTALGAMALTIALGLVGTWQVLSQRPAQVLREI</sequence>
<feature type="transmembrane region" description="Helical" evidence="6">
    <location>
        <begin position="262"/>
        <end position="285"/>
    </location>
</feature>
<feature type="transmembrane region" description="Helical" evidence="6">
    <location>
        <begin position="810"/>
        <end position="833"/>
    </location>
</feature>
<feature type="domain" description="ABC3 transporter permease C-terminal" evidence="7">
    <location>
        <begin position="724"/>
        <end position="835"/>
    </location>
</feature>
<dbReference type="RefSeq" id="WP_379899293.1">
    <property type="nucleotide sequence ID" value="NZ_JBHRTR010000020.1"/>
</dbReference>
<keyword evidence="9" id="KW-1185">Reference proteome</keyword>
<feature type="transmembrane region" description="Helical" evidence="6">
    <location>
        <begin position="478"/>
        <end position="501"/>
    </location>
</feature>
<feature type="transmembrane region" description="Helical" evidence="6">
    <location>
        <begin position="430"/>
        <end position="449"/>
    </location>
</feature>
<feature type="transmembrane region" description="Helical" evidence="6">
    <location>
        <begin position="724"/>
        <end position="743"/>
    </location>
</feature>
<feature type="transmembrane region" description="Helical" evidence="6">
    <location>
        <begin position="317"/>
        <end position="344"/>
    </location>
</feature>
<keyword evidence="5 6" id="KW-0472">Membrane</keyword>
<keyword evidence="4 6" id="KW-1133">Transmembrane helix</keyword>
<evidence type="ECO:0000313" key="9">
    <source>
        <dbReference type="Proteomes" id="UP001595528"/>
    </source>
</evidence>
<evidence type="ECO:0000256" key="2">
    <source>
        <dbReference type="ARBA" id="ARBA00022475"/>
    </source>
</evidence>
<protein>
    <submittedName>
        <fullName evidence="8">ABC transporter permease</fullName>
    </submittedName>
</protein>
<name>A0ABV7KY81_9PROT</name>
<evidence type="ECO:0000256" key="4">
    <source>
        <dbReference type="ARBA" id="ARBA00022989"/>
    </source>
</evidence>